<evidence type="ECO:0000256" key="1">
    <source>
        <dbReference type="SAM" id="MobiDB-lite"/>
    </source>
</evidence>
<sequence length="267" mass="28923">MQVVHRKRCNGVPLGRLGTTLCTNKKVVSEGSRFAVIAEAREEGFDQDAEVMIVERTVGEDGTTNLDDMLLPHRVENVIVTSDSGDVMQQKGHGTRPGRSVSRNDGRQDLSKRLDRTVGSGVQTDAEGMEVNTVAAKGKVVLASSKLHTGKHRAVHVVDSDKGRIFQGAKGWVLPASIRGTIQRNGSKVQVGTKSGGTAGQKGRYGDPRLKKNTLSDHLAPLLRDLDSTVASNVGWNLKDITETDGSFSNVNWHPNFVFEQPSTLDM</sequence>
<accession>A0ABR2NJW8</accession>
<name>A0ABR2NJW8_9ROSI</name>
<gene>
    <name evidence="2" type="ORF">V6N11_007817</name>
</gene>
<reference evidence="2 3" key="1">
    <citation type="journal article" date="2024" name="G3 (Bethesda)">
        <title>Genome assembly of Hibiscus sabdariffa L. provides insights into metabolisms of medicinal natural products.</title>
        <authorList>
            <person name="Kim T."/>
        </authorList>
    </citation>
    <scope>NUCLEOTIDE SEQUENCE [LARGE SCALE GENOMIC DNA]</scope>
    <source>
        <strain evidence="2">TK-2024</strain>
        <tissue evidence="2">Old leaves</tissue>
    </source>
</reference>
<dbReference type="EMBL" id="JBBPBN010000131">
    <property type="protein sequence ID" value="KAK8976474.1"/>
    <property type="molecule type" value="Genomic_DNA"/>
</dbReference>
<dbReference type="Proteomes" id="UP001396334">
    <property type="component" value="Unassembled WGS sequence"/>
</dbReference>
<comment type="caution">
    <text evidence="2">The sequence shown here is derived from an EMBL/GenBank/DDBJ whole genome shotgun (WGS) entry which is preliminary data.</text>
</comment>
<proteinExistence type="predicted"/>
<protein>
    <submittedName>
        <fullName evidence="2">Uncharacterized protein</fullName>
    </submittedName>
</protein>
<evidence type="ECO:0000313" key="2">
    <source>
        <dbReference type="EMBL" id="KAK8976474.1"/>
    </source>
</evidence>
<evidence type="ECO:0000313" key="3">
    <source>
        <dbReference type="Proteomes" id="UP001396334"/>
    </source>
</evidence>
<keyword evidence="3" id="KW-1185">Reference proteome</keyword>
<feature type="compositionally biased region" description="Basic and acidic residues" evidence="1">
    <location>
        <begin position="102"/>
        <end position="116"/>
    </location>
</feature>
<organism evidence="2 3">
    <name type="scientific">Hibiscus sabdariffa</name>
    <name type="common">roselle</name>
    <dbReference type="NCBI Taxonomy" id="183260"/>
    <lineage>
        <taxon>Eukaryota</taxon>
        <taxon>Viridiplantae</taxon>
        <taxon>Streptophyta</taxon>
        <taxon>Embryophyta</taxon>
        <taxon>Tracheophyta</taxon>
        <taxon>Spermatophyta</taxon>
        <taxon>Magnoliopsida</taxon>
        <taxon>eudicotyledons</taxon>
        <taxon>Gunneridae</taxon>
        <taxon>Pentapetalae</taxon>
        <taxon>rosids</taxon>
        <taxon>malvids</taxon>
        <taxon>Malvales</taxon>
        <taxon>Malvaceae</taxon>
        <taxon>Malvoideae</taxon>
        <taxon>Hibiscus</taxon>
    </lineage>
</organism>
<feature type="region of interest" description="Disordered" evidence="1">
    <location>
        <begin position="82"/>
        <end position="125"/>
    </location>
</feature>